<feature type="transmembrane region" description="Helical" evidence="11">
    <location>
        <begin position="247"/>
        <end position="268"/>
    </location>
</feature>
<dbReference type="FunFam" id="1.20.1250.20:FF:000001">
    <property type="entry name" value="Dicarboxylate MFS transporter"/>
    <property type="match status" value="1"/>
</dbReference>
<keyword evidence="6" id="KW-0769">Symport</keyword>
<dbReference type="Pfam" id="PF07690">
    <property type="entry name" value="MFS_1"/>
    <property type="match status" value="1"/>
</dbReference>
<dbReference type="GO" id="GO:0005886">
    <property type="term" value="C:plasma membrane"/>
    <property type="evidence" value="ECO:0007669"/>
    <property type="project" value="UniProtKB-SubCell"/>
</dbReference>
<dbReference type="SUPFAM" id="SSF103473">
    <property type="entry name" value="MFS general substrate transporter"/>
    <property type="match status" value="1"/>
</dbReference>
<protein>
    <recommendedName>
        <fullName evidence="10">Putative proline/betaine transporter</fullName>
    </recommendedName>
</protein>
<feature type="transmembrane region" description="Helical" evidence="11">
    <location>
        <begin position="158"/>
        <end position="183"/>
    </location>
</feature>
<keyword evidence="4" id="KW-1003">Cell membrane</keyword>
<comment type="similarity">
    <text evidence="2">Belongs to the major facilitator superfamily. Metabolite:H+ Symporter (MHS) family (TC 2.A.1.6) family.</text>
</comment>
<evidence type="ECO:0000256" key="5">
    <source>
        <dbReference type="ARBA" id="ARBA00022692"/>
    </source>
</evidence>
<feature type="transmembrane region" description="Helical" evidence="11">
    <location>
        <begin position="377"/>
        <end position="398"/>
    </location>
</feature>
<feature type="transmembrane region" description="Helical" evidence="11">
    <location>
        <begin position="117"/>
        <end position="137"/>
    </location>
</feature>
<dbReference type="EMBL" id="CP096567">
    <property type="protein sequence ID" value="UPU46527.1"/>
    <property type="molecule type" value="Genomic_DNA"/>
</dbReference>
<evidence type="ECO:0000256" key="9">
    <source>
        <dbReference type="ARBA" id="ARBA00037295"/>
    </source>
</evidence>
<dbReference type="InterPro" id="IPR036259">
    <property type="entry name" value="MFS_trans_sf"/>
</dbReference>
<evidence type="ECO:0000256" key="10">
    <source>
        <dbReference type="ARBA" id="ARBA00039918"/>
    </source>
</evidence>
<dbReference type="GO" id="GO:0015293">
    <property type="term" value="F:symporter activity"/>
    <property type="evidence" value="ECO:0007669"/>
    <property type="project" value="UniProtKB-KW"/>
</dbReference>
<dbReference type="InterPro" id="IPR005829">
    <property type="entry name" value="Sugar_transporter_CS"/>
</dbReference>
<dbReference type="CDD" id="cd17369">
    <property type="entry name" value="MFS_ShiA_like"/>
    <property type="match status" value="1"/>
</dbReference>
<accession>A0AB38RMW7</accession>
<dbReference type="Proteomes" id="UP000831484">
    <property type="component" value="Plasmid pdjl-6-4"/>
</dbReference>
<evidence type="ECO:0000256" key="8">
    <source>
        <dbReference type="ARBA" id="ARBA00023136"/>
    </source>
</evidence>
<keyword evidence="3" id="KW-0813">Transport</keyword>
<reference evidence="14" key="1">
    <citation type="journal article" date="2022" name="Environ. Microbiol.">
        <title>Functional analysis, diversity, and distribution of carbendazim hydrolases MheI and CbmA, responsible for the initial step in carbendazim degradation.</title>
        <authorList>
            <person name="Zhang M."/>
            <person name="Bai X."/>
            <person name="Li Q."/>
            <person name="Zhang L."/>
            <person name="Zhu Q."/>
            <person name="Gao S."/>
            <person name="Ke Z."/>
            <person name="Jiang M."/>
            <person name="Hu J."/>
            <person name="Qiu J."/>
            <person name="Hong Q."/>
        </authorList>
    </citation>
    <scope>NUCLEOTIDE SEQUENCE [LARGE SCALE GENOMIC DNA]</scope>
    <source>
        <strain evidence="14">djl-6</strain>
    </source>
</reference>
<feature type="transmembrane region" description="Helical" evidence="11">
    <location>
        <begin position="280"/>
        <end position="305"/>
    </location>
</feature>
<evidence type="ECO:0000313" key="13">
    <source>
        <dbReference type="EMBL" id="UPU46527.1"/>
    </source>
</evidence>
<evidence type="ECO:0000256" key="2">
    <source>
        <dbReference type="ARBA" id="ARBA00008240"/>
    </source>
</evidence>
<dbReference type="PROSITE" id="PS00217">
    <property type="entry name" value="SUGAR_TRANSPORT_2"/>
    <property type="match status" value="1"/>
</dbReference>
<evidence type="ECO:0000256" key="11">
    <source>
        <dbReference type="SAM" id="Phobius"/>
    </source>
</evidence>
<feature type="transmembrane region" description="Helical" evidence="11">
    <location>
        <begin position="338"/>
        <end position="356"/>
    </location>
</feature>
<comment type="subcellular location">
    <subcellularLocation>
        <location evidence="1">Cell membrane</location>
        <topology evidence="1">Multi-pass membrane protein</topology>
    </subcellularLocation>
</comment>
<dbReference type="InterPro" id="IPR020846">
    <property type="entry name" value="MFS_dom"/>
</dbReference>
<feature type="domain" description="Major facilitator superfamily (MFS) profile" evidence="12">
    <location>
        <begin position="20"/>
        <end position="429"/>
    </location>
</feature>
<keyword evidence="8 11" id="KW-0472">Membrane</keyword>
<dbReference type="RefSeq" id="WP_064075670.1">
    <property type="nucleotide sequence ID" value="NZ_CP096567.1"/>
</dbReference>
<keyword evidence="7 11" id="KW-1133">Transmembrane helix</keyword>
<feature type="transmembrane region" description="Helical" evidence="11">
    <location>
        <begin position="404"/>
        <end position="424"/>
    </location>
</feature>
<evidence type="ECO:0000259" key="12">
    <source>
        <dbReference type="PROSITE" id="PS50850"/>
    </source>
</evidence>
<sequence length="432" mass="46076">MKQNQAQMAPVANRSTMNRVAFASFVGSAIEYYDFYIYGVAAALVFPHVFFPNLSPTVATISSFATFAVAFIIRPVGSAFFGHYGDRIGRKKTLIATLLIMGLSTVAIGLIPSASSIGAAAPVILIFLRALQGFAVGGEWSGAALLTAEYAPERKRGLYGMFPQIGVGTGLVLSSLVFLLVSQTVGEGNDAFLTWAWRLPFLFSIVLVAIALYMRLNIEETPVFRESAGNITKSPLKELLRTQLKQTMLAAGAMMSVFTFTFMGGTYLTGYGRTELGHSFSLVLVSNVAGGLAMVVFCALSAVLCDVYGRRRVILCGFMLGVPWSFAVLPILDTGSPFLFIIGIVGTFTVLGISYGPMASFIPELFATKYRYTGAGLAYNLAGVVGGAVPPVIAGVLLAAFGSYAIAILLVTFVLISFLCTYALPETNAKRL</sequence>
<dbReference type="PANTHER" id="PTHR43045">
    <property type="entry name" value="SHIKIMATE TRANSPORTER"/>
    <property type="match status" value="1"/>
</dbReference>
<keyword evidence="14" id="KW-1185">Reference proteome</keyword>
<feature type="transmembrane region" description="Helical" evidence="11">
    <location>
        <begin position="93"/>
        <end position="111"/>
    </location>
</feature>
<dbReference type="InterPro" id="IPR011701">
    <property type="entry name" value="MFS"/>
</dbReference>
<keyword evidence="13" id="KW-0614">Plasmid</keyword>
<dbReference type="AlphaFoldDB" id="A0AB38RMW7"/>
<feature type="transmembrane region" description="Helical" evidence="11">
    <location>
        <begin position="312"/>
        <end position="332"/>
    </location>
</feature>
<evidence type="ECO:0000313" key="14">
    <source>
        <dbReference type="Proteomes" id="UP000831484"/>
    </source>
</evidence>
<proteinExistence type="inferred from homology"/>
<name>A0AB38RMW7_RHOSG</name>
<feature type="transmembrane region" description="Helical" evidence="11">
    <location>
        <begin position="20"/>
        <end position="46"/>
    </location>
</feature>
<dbReference type="PROSITE" id="PS50850">
    <property type="entry name" value="MFS"/>
    <property type="match status" value="1"/>
</dbReference>
<evidence type="ECO:0000256" key="1">
    <source>
        <dbReference type="ARBA" id="ARBA00004651"/>
    </source>
</evidence>
<evidence type="ECO:0000256" key="3">
    <source>
        <dbReference type="ARBA" id="ARBA00022448"/>
    </source>
</evidence>
<comment type="function">
    <text evidence="9">May be a proton symporter involved in the uptake of osmolytes such as proline and glycine betaine.</text>
</comment>
<feature type="transmembrane region" description="Helical" evidence="11">
    <location>
        <begin position="58"/>
        <end position="81"/>
    </location>
</feature>
<dbReference type="Gene3D" id="1.20.1250.20">
    <property type="entry name" value="MFS general substrate transporter like domains"/>
    <property type="match status" value="1"/>
</dbReference>
<evidence type="ECO:0000256" key="7">
    <source>
        <dbReference type="ARBA" id="ARBA00022989"/>
    </source>
</evidence>
<gene>
    <name evidence="13" type="ORF">M0639_32875</name>
</gene>
<evidence type="ECO:0000256" key="6">
    <source>
        <dbReference type="ARBA" id="ARBA00022847"/>
    </source>
</evidence>
<organism evidence="13 14">
    <name type="scientific">Rhodococcus qingshengii JCM 15477</name>
    <dbReference type="NCBI Taxonomy" id="1303681"/>
    <lineage>
        <taxon>Bacteria</taxon>
        <taxon>Bacillati</taxon>
        <taxon>Actinomycetota</taxon>
        <taxon>Actinomycetes</taxon>
        <taxon>Mycobacteriales</taxon>
        <taxon>Nocardiaceae</taxon>
        <taxon>Rhodococcus</taxon>
        <taxon>Rhodococcus erythropolis group</taxon>
    </lineage>
</organism>
<keyword evidence="5 11" id="KW-0812">Transmembrane</keyword>
<geneLocation type="plasmid" evidence="13 14">
    <name>pdjl-6-4</name>
</geneLocation>
<dbReference type="PANTHER" id="PTHR43045:SF2">
    <property type="entry name" value="INNER MEMBRANE METABOLITE TRANSPORT PROTEIN YHJE"/>
    <property type="match status" value="1"/>
</dbReference>
<feature type="transmembrane region" description="Helical" evidence="11">
    <location>
        <begin position="195"/>
        <end position="216"/>
    </location>
</feature>
<evidence type="ECO:0000256" key="4">
    <source>
        <dbReference type="ARBA" id="ARBA00022475"/>
    </source>
</evidence>